<sequence length="268" mass="30801">MKTFLLLLPMVLSTAFAAPQSKVISTKDLEKIETEVQSKLQSSLVDDKKKFFVNLLAGRELYQYRFYDKSKKYYQDAIKLNVKENKAEAYINLMAIALNDKDQAELKAGYEAAKKYFADNSKYKTQDIEYYLSAIEKSLSGKGEVPGFYGYFAEESNLIELIKNKEFEKGLSAINPDAIKQSQDSFNIIAYDTLNVAVNKKNVKELYCAPEYKKYPNAYTYSIILCGLLSDYLKQGKFDQKKLARAQTYFKEENQEKKYLLEAVEGIK</sequence>
<dbReference type="Proteomes" id="UP000235584">
    <property type="component" value="Chromosome"/>
</dbReference>
<reference evidence="1 2" key="1">
    <citation type="submission" date="2018-01" db="EMBL/GenBank/DDBJ databases">
        <title>Complete genome sequence of Bacteriovorax stolpii DSM12778.</title>
        <authorList>
            <person name="Tang B."/>
            <person name="Chang J."/>
        </authorList>
    </citation>
    <scope>NUCLEOTIDE SEQUENCE [LARGE SCALE GENOMIC DNA]</scope>
    <source>
        <strain evidence="1 2">DSM 12778</strain>
    </source>
</reference>
<dbReference type="RefSeq" id="WP_102243184.1">
    <property type="nucleotide sequence ID" value="NZ_CP025704.1"/>
</dbReference>
<keyword evidence="2" id="KW-1185">Reference proteome</keyword>
<protein>
    <submittedName>
        <fullName evidence="1">Uncharacterized protein</fullName>
    </submittedName>
</protein>
<evidence type="ECO:0000313" key="1">
    <source>
        <dbReference type="EMBL" id="AUN97891.1"/>
    </source>
</evidence>
<proteinExistence type="predicted"/>
<organism evidence="1 2">
    <name type="scientific">Bacteriovorax stolpii</name>
    <name type="common">Bdellovibrio stolpii</name>
    <dbReference type="NCBI Taxonomy" id="960"/>
    <lineage>
        <taxon>Bacteria</taxon>
        <taxon>Pseudomonadati</taxon>
        <taxon>Bdellovibrionota</taxon>
        <taxon>Bacteriovoracia</taxon>
        <taxon>Bacteriovoracales</taxon>
        <taxon>Bacteriovoracaceae</taxon>
        <taxon>Bacteriovorax</taxon>
    </lineage>
</organism>
<accession>A0A2K9NQW1</accession>
<name>A0A2K9NQW1_BACTC</name>
<evidence type="ECO:0000313" key="2">
    <source>
        <dbReference type="Proteomes" id="UP000235584"/>
    </source>
</evidence>
<dbReference type="KEGG" id="bsto:C0V70_07175"/>
<dbReference type="EMBL" id="CP025704">
    <property type="protein sequence ID" value="AUN97891.1"/>
    <property type="molecule type" value="Genomic_DNA"/>
</dbReference>
<gene>
    <name evidence="1" type="ORF">C0V70_07175</name>
</gene>
<dbReference type="AlphaFoldDB" id="A0A2K9NQW1"/>